<name>A0A0E9WR42_ANGAN</name>
<proteinExistence type="predicted"/>
<accession>A0A0E9WR42</accession>
<reference evidence="1" key="1">
    <citation type="submission" date="2014-11" db="EMBL/GenBank/DDBJ databases">
        <authorList>
            <person name="Amaro Gonzalez C."/>
        </authorList>
    </citation>
    <scope>NUCLEOTIDE SEQUENCE</scope>
</reference>
<protein>
    <submittedName>
        <fullName evidence="1">Uncharacterized protein</fullName>
    </submittedName>
</protein>
<dbReference type="AlphaFoldDB" id="A0A0E9WR42"/>
<dbReference type="EMBL" id="GBXM01015841">
    <property type="protein sequence ID" value="JAH92736.1"/>
    <property type="molecule type" value="Transcribed_RNA"/>
</dbReference>
<evidence type="ECO:0000313" key="1">
    <source>
        <dbReference type="EMBL" id="JAH92736.1"/>
    </source>
</evidence>
<organism evidence="1">
    <name type="scientific">Anguilla anguilla</name>
    <name type="common">European freshwater eel</name>
    <name type="synonym">Muraena anguilla</name>
    <dbReference type="NCBI Taxonomy" id="7936"/>
    <lineage>
        <taxon>Eukaryota</taxon>
        <taxon>Metazoa</taxon>
        <taxon>Chordata</taxon>
        <taxon>Craniata</taxon>
        <taxon>Vertebrata</taxon>
        <taxon>Euteleostomi</taxon>
        <taxon>Actinopterygii</taxon>
        <taxon>Neopterygii</taxon>
        <taxon>Teleostei</taxon>
        <taxon>Anguilliformes</taxon>
        <taxon>Anguillidae</taxon>
        <taxon>Anguilla</taxon>
    </lineage>
</organism>
<reference evidence="1" key="2">
    <citation type="journal article" date="2015" name="Fish Shellfish Immunol.">
        <title>Early steps in the European eel (Anguilla anguilla)-Vibrio vulnificus interaction in the gills: Role of the RtxA13 toxin.</title>
        <authorList>
            <person name="Callol A."/>
            <person name="Pajuelo D."/>
            <person name="Ebbesson L."/>
            <person name="Teles M."/>
            <person name="MacKenzie S."/>
            <person name="Amaro C."/>
        </authorList>
    </citation>
    <scope>NUCLEOTIDE SEQUENCE</scope>
</reference>
<sequence length="108" mass="12613">MGSLSTKQIHLHSWKWRMKIQSMFFSSRQEASFKSIKSPPPPLHTHTPRFQILSLSNCYCHCRICTILKKTFSVSHKYCCIVFSSLLFSFLFVHKPQLADCIHLVILK</sequence>